<proteinExistence type="predicted"/>
<protein>
    <submittedName>
        <fullName evidence="1">Uncharacterized protein</fullName>
    </submittedName>
</protein>
<evidence type="ECO:0000313" key="2">
    <source>
        <dbReference type="Proteomes" id="UP001341840"/>
    </source>
</evidence>
<comment type="caution">
    <text evidence="1">The sequence shown here is derived from an EMBL/GenBank/DDBJ whole genome shotgun (WGS) entry which is preliminary data.</text>
</comment>
<organism evidence="1 2">
    <name type="scientific">Stylosanthes scabra</name>
    <dbReference type="NCBI Taxonomy" id="79078"/>
    <lineage>
        <taxon>Eukaryota</taxon>
        <taxon>Viridiplantae</taxon>
        <taxon>Streptophyta</taxon>
        <taxon>Embryophyta</taxon>
        <taxon>Tracheophyta</taxon>
        <taxon>Spermatophyta</taxon>
        <taxon>Magnoliopsida</taxon>
        <taxon>eudicotyledons</taxon>
        <taxon>Gunneridae</taxon>
        <taxon>Pentapetalae</taxon>
        <taxon>rosids</taxon>
        <taxon>fabids</taxon>
        <taxon>Fabales</taxon>
        <taxon>Fabaceae</taxon>
        <taxon>Papilionoideae</taxon>
        <taxon>50 kb inversion clade</taxon>
        <taxon>dalbergioids sensu lato</taxon>
        <taxon>Dalbergieae</taxon>
        <taxon>Pterocarpus clade</taxon>
        <taxon>Stylosanthes</taxon>
    </lineage>
</organism>
<name>A0ABU6XPL6_9FABA</name>
<accession>A0ABU6XPL6</accession>
<reference evidence="1 2" key="1">
    <citation type="journal article" date="2023" name="Plants (Basel)">
        <title>Bridging the Gap: Combining Genomics and Transcriptomics Approaches to Understand Stylosanthes scabra, an Orphan Legume from the Brazilian Caatinga.</title>
        <authorList>
            <person name="Ferreira-Neto J.R.C."/>
            <person name="da Silva M.D."/>
            <person name="Binneck E."/>
            <person name="de Melo N.F."/>
            <person name="da Silva R.H."/>
            <person name="de Melo A.L.T.M."/>
            <person name="Pandolfi V."/>
            <person name="Bustamante F.O."/>
            <person name="Brasileiro-Vidal A.C."/>
            <person name="Benko-Iseppon A.M."/>
        </authorList>
    </citation>
    <scope>NUCLEOTIDE SEQUENCE [LARGE SCALE GENOMIC DNA]</scope>
    <source>
        <tissue evidence="1">Leaves</tissue>
    </source>
</reference>
<sequence length="101" mass="11170">MVEWVEVNPVPKVLCIHNSGGPRSLQTRVELGFKKNRLWPENAKSLDAAEEEVACATSGSRVRYLVWTESKSALFQYCVRSSASNFTSNFSGSFLCFGSSS</sequence>
<gene>
    <name evidence="1" type="ORF">PIB30_080840</name>
</gene>
<keyword evidence="2" id="KW-1185">Reference proteome</keyword>
<dbReference type="Proteomes" id="UP001341840">
    <property type="component" value="Unassembled WGS sequence"/>
</dbReference>
<dbReference type="EMBL" id="JASCZI010212638">
    <property type="protein sequence ID" value="MED6199972.1"/>
    <property type="molecule type" value="Genomic_DNA"/>
</dbReference>
<evidence type="ECO:0000313" key="1">
    <source>
        <dbReference type="EMBL" id="MED6199972.1"/>
    </source>
</evidence>